<reference evidence="3" key="1">
    <citation type="journal article" date="2010" name="Science">
        <title>Signatures of adaptation to obligate biotrophy in the Hyaloperonospora arabidopsidis genome.</title>
        <authorList>
            <person name="Baxter L."/>
            <person name="Tripathy S."/>
            <person name="Ishaque N."/>
            <person name="Boot N."/>
            <person name="Cabral A."/>
            <person name="Kemen E."/>
            <person name="Thines M."/>
            <person name="Ah-Fong A."/>
            <person name="Anderson R."/>
            <person name="Badejoko W."/>
            <person name="Bittner-Eddy P."/>
            <person name="Boore J.L."/>
            <person name="Chibucos M.C."/>
            <person name="Coates M."/>
            <person name="Dehal P."/>
            <person name="Delehaunty K."/>
            <person name="Dong S."/>
            <person name="Downton P."/>
            <person name="Dumas B."/>
            <person name="Fabro G."/>
            <person name="Fronick C."/>
            <person name="Fuerstenberg S.I."/>
            <person name="Fulton L."/>
            <person name="Gaulin E."/>
            <person name="Govers F."/>
            <person name="Hughes L."/>
            <person name="Humphray S."/>
            <person name="Jiang R.H."/>
            <person name="Judelson H."/>
            <person name="Kamoun S."/>
            <person name="Kyung K."/>
            <person name="Meijer H."/>
            <person name="Minx P."/>
            <person name="Morris P."/>
            <person name="Nelson J."/>
            <person name="Phuntumart V."/>
            <person name="Qutob D."/>
            <person name="Rehmany A."/>
            <person name="Rougon-Cardoso A."/>
            <person name="Ryden P."/>
            <person name="Torto-Alalibo T."/>
            <person name="Studholme D."/>
            <person name="Wang Y."/>
            <person name="Win J."/>
            <person name="Wood J."/>
            <person name="Clifton S.W."/>
            <person name="Rogers J."/>
            <person name="Van den Ackerveken G."/>
            <person name="Jones J.D."/>
            <person name="McDowell J.M."/>
            <person name="Beynon J."/>
            <person name="Tyler B.M."/>
        </authorList>
    </citation>
    <scope>NUCLEOTIDE SEQUENCE [LARGE SCALE GENOMIC DNA]</scope>
    <source>
        <strain evidence="3">Emoy2</strain>
    </source>
</reference>
<protein>
    <submittedName>
        <fullName evidence="2">Uncharacterized protein</fullName>
    </submittedName>
</protein>
<dbReference type="HOGENOM" id="CLU_1380443_0_0_1"/>
<name>M4BBU6_HYAAE</name>
<dbReference type="VEuPathDB" id="FungiDB:HpaG803760"/>
<evidence type="ECO:0000313" key="2">
    <source>
        <dbReference type="EnsemblProtists" id="HpaP803760"/>
    </source>
</evidence>
<evidence type="ECO:0000313" key="3">
    <source>
        <dbReference type="Proteomes" id="UP000011713"/>
    </source>
</evidence>
<dbReference type="InParanoid" id="M4BBU6"/>
<dbReference type="AlphaFoldDB" id="M4BBU6"/>
<proteinExistence type="predicted"/>
<dbReference type="Proteomes" id="UP000011713">
    <property type="component" value="Unassembled WGS sequence"/>
</dbReference>
<evidence type="ECO:0000256" key="1">
    <source>
        <dbReference type="SAM" id="MobiDB-lite"/>
    </source>
</evidence>
<feature type="region of interest" description="Disordered" evidence="1">
    <location>
        <begin position="53"/>
        <end position="97"/>
    </location>
</feature>
<sequence length="198" mass="21262">MANVMLTSEAAKDPNKPFALRVEDVCAKFDVCATEEDESSWPSVWRLCRPRSSWPSTERKAAVPYGKESQERGPASPDPDSRQACASGGRLSTLSRDRNQRCQWTVAAKKRQTTRQAGLHTVFSSTLGSSRSAKIEQVPTILDAARQMSPNGSDGIDVSLVCASDVVVVVVAVVVGSPTSADVRSASMPWYGSSPSSK</sequence>
<keyword evidence="3" id="KW-1185">Reference proteome</keyword>
<dbReference type="EMBL" id="JH598116">
    <property type="status" value="NOT_ANNOTATED_CDS"/>
    <property type="molecule type" value="Genomic_DNA"/>
</dbReference>
<dbReference type="eggNOG" id="ENOG502SGRA">
    <property type="taxonomic scope" value="Eukaryota"/>
</dbReference>
<reference evidence="2" key="2">
    <citation type="submission" date="2015-06" db="UniProtKB">
        <authorList>
            <consortium name="EnsemblProtists"/>
        </authorList>
    </citation>
    <scope>IDENTIFICATION</scope>
    <source>
        <strain evidence="2">Emoy2</strain>
    </source>
</reference>
<accession>M4BBU6</accession>
<organism evidence="2 3">
    <name type="scientific">Hyaloperonospora arabidopsidis (strain Emoy2)</name>
    <name type="common">Downy mildew agent</name>
    <name type="synonym">Peronospora arabidopsidis</name>
    <dbReference type="NCBI Taxonomy" id="559515"/>
    <lineage>
        <taxon>Eukaryota</taxon>
        <taxon>Sar</taxon>
        <taxon>Stramenopiles</taxon>
        <taxon>Oomycota</taxon>
        <taxon>Peronosporomycetes</taxon>
        <taxon>Peronosporales</taxon>
        <taxon>Peronosporaceae</taxon>
        <taxon>Hyaloperonospora</taxon>
    </lineage>
</organism>
<dbReference type="EnsemblProtists" id="HpaT803760">
    <property type="protein sequence ID" value="HpaP803760"/>
    <property type="gene ID" value="HpaG803760"/>
</dbReference>